<name>A0ABT1ZSL1_9BURK</name>
<keyword evidence="2" id="KW-1185">Reference proteome</keyword>
<dbReference type="EMBL" id="JANUGW010000010">
    <property type="protein sequence ID" value="MCS0582869.1"/>
    <property type="molecule type" value="Genomic_DNA"/>
</dbReference>
<accession>A0ABT1ZSL1</accession>
<evidence type="ECO:0000313" key="1">
    <source>
        <dbReference type="EMBL" id="MCS0582869.1"/>
    </source>
</evidence>
<proteinExistence type="predicted"/>
<gene>
    <name evidence="1" type="ORF">NX784_14855</name>
</gene>
<organism evidence="1 2">
    <name type="scientific">Massilia pinisoli</name>
    <dbReference type="NCBI Taxonomy" id="1772194"/>
    <lineage>
        <taxon>Bacteria</taxon>
        <taxon>Pseudomonadati</taxon>
        <taxon>Pseudomonadota</taxon>
        <taxon>Betaproteobacteria</taxon>
        <taxon>Burkholderiales</taxon>
        <taxon>Oxalobacteraceae</taxon>
        <taxon>Telluria group</taxon>
        <taxon>Massilia</taxon>
    </lineage>
</organism>
<dbReference type="Proteomes" id="UP001204151">
    <property type="component" value="Unassembled WGS sequence"/>
</dbReference>
<sequence>MLQMTYVRMGLSPANSRRQRCTGWSGGKAYALALDDLLYCICIQYFIGATMRIRMVKMFEGGVELEKRKLHDRYTRVYRGRLTISDVTHQGRHRPSKVARLVGDYDSTCELYDVMLVWLNDSRMTLTGDERILNEQGKTVCYKQSWLCLIDTDN</sequence>
<protein>
    <submittedName>
        <fullName evidence="1">Uncharacterized protein</fullName>
    </submittedName>
</protein>
<comment type="caution">
    <text evidence="1">The sequence shown here is derived from an EMBL/GenBank/DDBJ whole genome shotgun (WGS) entry which is preliminary data.</text>
</comment>
<reference evidence="1 2" key="1">
    <citation type="submission" date="2022-08" db="EMBL/GenBank/DDBJ databases">
        <title>Reclassification of Massilia species as members of the genera Telluria, Duganella, Pseudoduganella, Mokoshia gen. nov. and Zemynaea gen. nov. using orthogonal and non-orthogonal genome-based approaches.</title>
        <authorList>
            <person name="Bowman J.P."/>
        </authorList>
    </citation>
    <scope>NUCLEOTIDE SEQUENCE [LARGE SCALE GENOMIC DNA]</scope>
    <source>
        <strain evidence="1 2">JCM 31316</strain>
    </source>
</reference>
<dbReference type="RefSeq" id="WP_258817467.1">
    <property type="nucleotide sequence ID" value="NZ_JANUGW010000010.1"/>
</dbReference>
<evidence type="ECO:0000313" key="2">
    <source>
        <dbReference type="Proteomes" id="UP001204151"/>
    </source>
</evidence>